<keyword evidence="3" id="KW-1185">Reference proteome</keyword>
<protein>
    <submittedName>
        <fullName evidence="2">3732_t:CDS:1</fullName>
    </submittedName>
</protein>
<sequence>MSRSKQTSSPAVFNRDRHLQRSGLTDPRGNPKKGGAGGHNWGVITDQSDQDILPNAENEQGRGYHKIQVVKPEEFEVLQHAVNEEQ</sequence>
<dbReference type="AlphaFoldDB" id="A0A9N9GBI1"/>
<proteinExistence type="predicted"/>
<dbReference type="OrthoDB" id="2122308at2759"/>
<comment type="caution">
    <text evidence="2">The sequence shown here is derived from an EMBL/GenBank/DDBJ whole genome shotgun (WGS) entry which is preliminary data.</text>
</comment>
<dbReference type="Proteomes" id="UP000789508">
    <property type="component" value="Unassembled WGS sequence"/>
</dbReference>
<dbReference type="EMBL" id="CAJVPS010003849">
    <property type="protein sequence ID" value="CAG8595280.1"/>
    <property type="molecule type" value="Genomic_DNA"/>
</dbReference>
<feature type="region of interest" description="Disordered" evidence="1">
    <location>
        <begin position="1"/>
        <end position="60"/>
    </location>
</feature>
<evidence type="ECO:0000313" key="3">
    <source>
        <dbReference type="Proteomes" id="UP000789508"/>
    </source>
</evidence>
<evidence type="ECO:0000313" key="2">
    <source>
        <dbReference type="EMBL" id="CAG8595280.1"/>
    </source>
</evidence>
<reference evidence="2" key="1">
    <citation type="submission" date="2021-06" db="EMBL/GenBank/DDBJ databases">
        <authorList>
            <person name="Kallberg Y."/>
            <person name="Tangrot J."/>
            <person name="Rosling A."/>
        </authorList>
    </citation>
    <scope>NUCLEOTIDE SEQUENCE</scope>
    <source>
        <strain evidence="2">FL130A</strain>
    </source>
</reference>
<evidence type="ECO:0000256" key="1">
    <source>
        <dbReference type="SAM" id="MobiDB-lite"/>
    </source>
</evidence>
<name>A0A9N9GBI1_9GLOM</name>
<gene>
    <name evidence="2" type="ORF">ALEPTO_LOCUS7890</name>
</gene>
<organism evidence="2 3">
    <name type="scientific">Ambispora leptoticha</name>
    <dbReference type="NCBI Taxonomy" id="144679"/>
    <lineage>
        <taxon>Eukaryota</taxon>
        <taxon>Fungi</taxon>
        <taxon>Fungi incertae sedis</taxon>
        <taxon>Mucoromycota</taxon>
        <taxon>Glomeromycotina</taxon>
        <taxon>Glomeromycetes</taxon>
        <taxon>Archaeosporales</taxon>
        <taxon>Ambisporaceae</taxon>
        <taxon>Ambispora</taxon>
    </lineage>
</organism>
<feature type="compositionally biased region" description="Polar residues" evidence="1">
    <location>
        <begin position="1"/>
        <end position="11"/>
    </location>
</feature>
<accession>A0A9N9GBI1</accession>